<keyword evidence="2" id="KW-0800">Toxin</keyword>
<evidence type="ECO:0000313" key="12">
    <source>
        <dbReference type="Proteomes" id="UP001190640"/>
    </source>
</evidence>
<dbReference type="PROSITE" id="PS50119">
    <property type="entry name" value="ZF_BBOX"/>
    <property type="match status" value="1"/>
</dbReference>
<dbReference type="InterPro" id="IPR003877">
    <property type="entry name" value="SPRY_dom"/>
</dbReference>
<keyword evidence="3" id="KW-0479">Metal-binding</keyword>
<keyword evidence="5" id="KW-0862">Zinc</keyword>
<evidence type="ECO:0000256" key="5">
    <source>
        <dbReference type="ARBA" id="ARBA00022833"/>
    </source>
</evidence>
<dbReference type="Pfam" id="PF00643">
    <property type="entry name" value="zf-B_box"/>
    <property type="match status" value="1"/>
</dbReference>
<dbReference type="GeneID" id="129327754"/>
<dbReference type="SMART" id="SM00449">
    <property type="entry name" value="SPRY"/>
    <property type="match status" value="1"/>
</dbReference>
<dbReference type="InterPro" id="IPR001841">
    <property type="entry name" value="Znf_RING"/>
</dbReference>
<dbReference type="Pfam" id="PF15227">
    <property type="entry name" value="zf-C3HC4_4"/>
    <property type="match status" value="1"/>
</dbReference>
<dbReference type="SUPFAM" id="SSF49899">
    <property type="entry name" value="Concanavalin A-like lectins/glucanases"/>
    <property type="match status" value="1"/>
</dbReference>
<dbReference type="RefSeq" id="XP_054832486.1">
    <property type="nucleotide sequence ID" value="XM_054976511.1"/>
</dbReference>
<dbReference type="InterPro" id="IPR043136">
    <property type="entry name" value="B30.2/SPRY_sf"/>
</dbReference>
<keyword evidence="4 7" id="KW-0863">Zinc-finger</keyword>
<dbReference type="SMART" id="SM00589">
    <property type="entry name" value="PRY"/>
    <property type="match status" value="1"/>
</dbReference>
<dbReference type="SUPFAM" id="SSF57845">
    <property type="entry name" value="B-box zinc-binding domain"/>
    <property type="match status" value="1"/>
</dbReference>
<proteinExistence type="inferred from homology"/>
<evidence type="ECO:0000256" key="4">
    <source>
        <dbReference type="ARBA" id="ARBA00022771"/>
    </source>
</evidence>
<evidence type="ECO:0000256" key="2">
    <source>
        <dbReference type="ARBA" id="ARBA00022699"/>
    </source>
</evidence>
<gene>
    <name evidence="13" type="primary">LOC129327754</name>
</gene>
<evidence type="ECO:0000256" key="3">
    <source>
        <dbReference type="ARBA" id="ARBA00022723"/>
    </source>
</evidence>
<keyword evidence="8" id="KW-0175">Coiled coil</keyword>
<evidence type="ECO:0000256" key="8">
    <source>
        <dbReference type="SAM" id="Coils"/>
    </source>
</evidence>
<evidence type="ECO:0000259" key="9">
    <source>
        <dbReference type="PROSITE" id="PS50089"/>
    </source>
</evidence>
<evidence type="ECO:0000259" key="10">
    <source>
        <dbReference type="PROSITE" id="PS50119"/>
    </source>
</evidence>
<protein>
    <submittedName>
        <fullName evidence="13">E3 ubiquitin-protein ligase TRIM58-like</fullName>
    </submittedName>
</protein>
<dbReference type="AlphaFoldDB" id="A0AA97KVU8"/>
<accession>A0AA97KVU8</accession>
<dbReference type="PROSITE" id="PS50089">
    <property type="entry name" value="ZF_RING_2"/>
    <property type="match status" value="1"/>
</dbReference>
<dbReference type="KEGG" id="emc:129327754"/>
<dbReference type="CDD" id="cd12888">
    <property type="entry name" value="SPRY_PRY_TRIM7_like"/>
    <property type="match status" value="1"/>
</dbReference>
<dbReference type="InterPro" id="IPR001870">
    <property type="entry name" value="B30.2/SPRY"/>
</dbReference>
<comment type="similarity">
    <text evidence="1">Belongs to the ohanin/vespryn family.</text>
</comment>
<evidence type="ECO:0000313" key="13">
    <source>
        <dbReference type="RefSeq" id="XP_054832486.1"/>
    </source>
</evidence>
<evidence type="ECO:0000256" key="7">
    <source>
        <dbReference type="PROSITE-ProRule" id="PRU00024"/>
    </source>
</evidence>
<keyword evidence="2" id="KW-0528">Neurotoxin</keyword>
<dbReference type="Gene3D" id="3.30.160.60">
    <property type="entry name" value="Classic Zinc Finger"/>
    <property type="match status" value="1"/>
</dbReference>
<dbReference type="PANTHER" id="PTHR24103">
    <property type="entry name" value="E3 UBIQUITIN-PROTEIN LIGASE TRIM"/>
    <property type="match status" value="1"/>
</dbReference>
<dbReference type="FunFam" id="2.60.120.920:FF:000004">
    <property type="entry name" value="Butyrophilin subfamily 1 member A1"/>
    <property type="match status" value="1"/>
</dbReference>
<dbReference type="InterPro" id="IPR003879">
    <property type="entry name" value="Butyrophylin_SPRY"/>
</dbReference>
<dbReference type="InterPro" id="IPR006574">
    <property type="entry name" value="PRY"/>
</dbReference>
<name>A0AA97KVU8_EUBMA</name>
<dbReference type="Gene3D" id="2.60.120.920">
    <property type="match status" value="1"/>
</dbReference>
<dbReference type="Pfam" id="PF13765">
    <property type="entry name" value="PRY"/>
    <property type="match status" value="1"/>
</dbReference>
<dbReference type="Pfam" id="PF00622">
    <property type="entry name" value="SPRY"/>
    <property type="match status" value="1"/>
</dbReference>
<evidence type="ECO:0000256" key="1">
    <source>
        <dbReference type="ARBA" id="ARBA00009651"/>
    </source>
</evidence>
<reference evidence="13" key="1">
    <citation type="submission" date="2025-08" db="UniProtKB">
        <authorList>
            <consortium name="RefSeq"/>
        </authorList>
    </citation>
    <scope>IDENTIFICATION</scope>
    <source>
        <tissue evidence="13">Blood</tissue>
    </source>
</reference>
<dbReference type="PROSITE" id="PS00518">
    <property type="entry name" value="ZF_RING_1"/>
    <property type="match status" value="1"/>
</dbReference>
<feature type="domain" description="RING-type" evidence="9">
    <location>
        <begin position="16"/>
        <end position="60"/>
    </location>
</feature>
<comment type="function">
    <text evidence="6">Neurotoxin that produces dose-dependent hypolocomotion and hyperalgesia in mice. May directly act on the central nervous system, as it is 6500-fold more potent when administered intracerebroventricularly than intraperitoneal.</text>
</comment>
<evidence type="ECO:0000256" key="6">
    <source>
        <dbReference type="ARBA" id="ARBA00034460"/>
    </source>
</evidence>
<dbReference type="PROSITE" id="PS50188">
    <property type="entry name" value="B302_SPRY"/>
    <property type="match status" value="1"/>
</dbReference>
<dbReference type="SUPFAM" id="SSF57850">
    <property type="entry name" value="RING/U-box"/>
    <property type="match status" value="1"/>
</dbReference>
<dbReference type="SMART" id="SM00336">
    <property type="entry name" value="BBOX"/>
    <property type="match status" value="1"/>
</dbReference>
<evidence type="ECO:0000259" key="11">
    <source>
        <dbReference type="PROSITE" id="PS50188"/>
    </source>
</evidence>
<dbReference type="InterPro" id="IPR017907">
    <property type="entry name" value="Znf_RING_CS"/>
</dbReference>
<feature type="domain" description="B30.2/SPRY" evidence="11">
    <location>
        <begin position="277"/>
        <end position="466"/>
    </location>
</feature>
<sequence length="466" mass="53689">MASIPPSINVDQEAKCPICLECMSDPVVLDCGHSFCRGCITSYCEKWEALGETLECPTCKAKIQKGNFRTNWQLKNLVGKIKLLSLNPQKDDLCVKHKEKLHLFCKEDKELMCWICKRSPQHKSHALLLLEEAAQEYKDQMCRSLEIVTNKRKTILAHKADTEKESQDLLEKIELERQTAVAGFRKLHQFLEEREQLLLAHMEEVEKEIARKRDEHLDKLSEELSSLKNLIWEIEEKCQQPAIELLQDIKNTLKSFEVKKTFENPVAFPPELKWKIGDFCHTNSFLEDFMKKFKGNVTLDPKTAHPQLILSQDLKSVRRGDKSQELPNNPERFDQFGIVLGLEGFASGRHFWEVRVESEEEWVVGVARKSVKRKGKVNVSPEGGIWAAGRWASEYKASIRSKNPLLSASGELKRIWVTLDYERGQVAFFDADLETHLYTFSAASFCGETLLPFFWVHGKAHLRLYP</sequence>
<keyword evidence="12" id="KW-1185">Reference proteome</keyword>
<feature type="domain" description="B box-type" evidence="10">
    <location>
        <begin position="89"/>
        <end position="130"/>
    </location>
</feature>
<organism evidence="12 13">
    <name type="scientific">Eublepharis macularius</name>
    <name type="common">Leopard gecko</name>
    <name type="synonym">Cyrtodactylus macularius</name>
    <dbReference type="NCBI Taxonomy" id="481883"/>
    <lineage>
        <taxon>Eukaryota</taxon>
        <taxon>Metazoa</taxon>
        <taxon>Chordata</taxon>
        <taxon>Craniata</taxon>
        <taxon>Vertebrata</taxon>
        <taxon>Euteleostomi</taxon>
        <taxon>Lepidosauria</taxon>
        <taxon>Squamata</taxon>
        <taxon>Bifurcata</taxon>
        <taxon>Gekkota</taxon>
        <taxon>Eublepharidae</taxon>
        <taxon>Eublepharinae</taxon>
        <taxon>Eublepharis</taxon>
    </lineage>
</organism>
<dbReference type="InterPro" id="IPR013083">
    <property type="entry name" value="Znf_RING/FYVE/PHD"/>
</dbReference>
<dbReference type="GO" id="GO:0008270">
    <property type="term" value="F:zinc ion binding"/>
    <property type="evidence" value="ECO:0007669"/>
    <property type="project" value="UniProtKB-KW"/>
</dbReference>
<dbReference type="Proteomes" id="UP001190640">
    <property type="component" value="Chromosome 4"/>
</dbReference>
<feature type="coiled-coil region" evidence="8">
    <location>
        <begin position="159"/>
        <end position="237"/>
    </location>
</feature>
<dbReference type="Gene3D" id="3.30.40.10">
    <property type="entry name" value="Zinc/RING finger domain, C3HC4 (zinc finger)"/>
    <property type="match status" value="1"/>
</dbReference>
<dbReference type="InterPro" id="IPR013320">
    <property type="entry name" value="ConA-like_dom_sf"/>
</dbReference>
<dbReference type="InterPro" id="IPR000315">
    <property type="entry name" value="Znf_B-box"/>
</dbReference>
<dbReference type="InterPro" id="IPR050143">
    <property type="entry name" value="TRIM/RBCC"/>
</dbReference>
<dbReference type="PRINTS" id="PR01407">
    <property type="entry name" value="BUTYPHLNCDUF"/>
</dbReference>
<dbReference type="SMART" id="SM00184">
    <property type="entry name" value="RING"/>
    <property type="match status" value="1"/>
</dbReference>